<keyword evidence="1" id="KW-0472">Membrane</keyword>
<evidence type="ECO:0000313" key="2">
    <source>
        <dbReference type="EMBL" id="RRJ27083.1"/>
    </source>
</evidence>
<protein>
    <submittedName>
        <fullName evidence="2">Uncharacterized protein</fullName>
    </submittedName>
</protein>
<evidence type="ECO:0000256" key="1">
    <source>
        <dbReference type="SAM" id="Phobius"/>
    </source>
</evidence>
<gene>
    <name evidence="2" type="ORF">EHV10_03555</name>
</gene>
<comment type="caution">
    <text evidence="2">The sequence shown here is derived from an EMBL/GenBank/DDBJ whole genome shotgun (WGS) entry which is preliminary data.</text>
</comment>
<dbReference type="OrthoDB" id="2020522at2"/>
<reference evidence="2 3" key="1">
    <citation type="submission" date="2018-11" db="EMBL/GenBank/DDBJ databases">
        <title>Genome sequencing of Lachnoanaerobaculum sp. KCOM 2030 (= ChDC B114).</title>
        <authorList>
            <person name="Kook J.-K."/>
            <person name="Park S.-N."/>
            <person name="Lim Y.K."/>
        </authorList>
    </citation>
    <scope>NUCLEOTIDE SEQUENCE [LARGE SCALE GENOMIC DNA]</scope>
    <source>
        <strain evidence="2 3">KCOM 2030</strain>
    </source>
</reference>
<dbReference type="AlphaFoldDB" id="A0A3P3R3B5"/>
<sequence>MRKIIFTWVVVVAIVLPIFALIFYTLPKINSMYISSDTYNRKNKSNQDGKTGVKVISKVEQAENGIYFVYKGRLMYMENSDGNINEICKIPSEIVGVLAKDNTVFLRECDNVASIYKVNANGEIVKIANDSGKMYMEGENIYTLSGKHGLRKYDFSGKMIFSNKEALDFTTSHTIFDDYIFYKWYQNERIALSVPQYYRLDVNKIKYLLHEVKFSRYYLEPEEWDSYNRENVIEYDDLAKEVDKEVRSGGMYEQVNGKDPDNYDLQSIELSVWNFSDEVDGYIYLYGNQKITYLDKEYKRKSEEMTLEEEYSDDNREKFTYQINVKAVFRISIDEIKNSSNETYVNYERVSKSPNILGDWSRFIVNNKNVYVINEDEYTDKESYRNLYIYYIDVDTGLNKEVYKKKRFFLGNDSSEIFATDKYIFIYEYGDYGEKQCITRINRDGSNPVLVMDENGEVVMKPVP</sequence>
<accession>A0A3P3R3B5</accession>
<dbReference type="RefSeq" id="WP_128673430.1">
    <property type="nucleotide sequence ID" value="NZ_RRCO01000001.1"/>
</dbReference>
<keyword evidence="1" id="KW-1133">Transmembrane helix</keyword>
<organism evidence="2 3">
    <name type="scientific">Lachnoanaerobaculum gingivalis</name>
    <dbReference type="NCBI Taxonomy" id="2490855"/>
    <lineage>
        <taxon>Bacteria</taxon>
        <taxon>Bacillati</taxon>
        <taxon>Bacillota</taxon>
        <taxon>Clostridia</taxon>
        <taxon>Lachnospirales</taxon>
        <taxon>Lachnospiraceae</taxon>
        <taxon>Lachnoanaerobaculum</taxon>
    </lineage>
</organism>
<dbReference type="SUPFAM" id="SSF69304">
    <property type="entry name" value="Tricorn protease N-terminal domain"/>
    <property type="match status" value="1"/>
</dbReference>
<dbReference type="EMBL" id="RRCO01000001">
    <property type="protein sequence ID" value="RRJ27083.1"/>
    <property type="molecule type" value="Genomic_DNA"/>
</dbReference>
<evidence type="ECO:0000313" key="3">
    <source>
        <dbReference type="Proteomes" id="UP000272490"/>
    </source>
</evidence>
<proteinExistence type="predicted"/>
<feature type="transmembrane region" description="Helical" evidence="1">
    <location>
        <begin position="5"/>
        <end position="26"/>
    </location>
</feature>
<dbReference type="Proteomes" id="UP000272490">
    <property type="component" value="Unassembled WGS sequence"/>
</dbReference>
<keyword evidence="1" id="KW-0812">Transmembrane</keyword>
<name>A0A3P3R3B5_9FIRM</name>
<keyword evidence="3" id="KW-1185">Reference proteome</keyword>